<dbReference type="PANTHER" id="PTHR43245">
    <property type="entry name" value="BIFUNCTIONAL POLYMYXIN RESISTANCE PROTEIN ARNA"/>
    <property type="match status" value="1"/>
</dbReference>
<dbReference type="AlphaFoldDB" id="R6CXS3"/>
<protein>
    <submittedName>
        <fullName evidence="2">NAD dependent epimerase/dehydratase family protein</fullName>
    </submittedName>
</protein>
<dbReference type="PANTHER" id="PTHR43245:SF58">
    <property type="entry name" value="BLL5923 PROTEIN"/>
    <property type="match status" value="1"/>
</dbReference>
<dbReference type="InterPro" id="IPR001509">
    <property type="entry name" value="Epimerase_deHydtase"/>
</dbReference>
<dbReference type="Gene3D" id="3.40.50.720">
    <property type="entry name" value="NAD(P)-binding Rossmann-like Domain"/>
    <property type="match status" value="1"/>
</dbReference>
<gene>
    <name evidence="2" type="ORF">BN509_00130</name>
</gene>
<feature type="domain" description="NAD-dependent epimerase/dehydratase" evidence="1">
    <location>
        <begin position="13"/>
        <end position="233"/>
    </location>
</feature>
<sequence>MRNYYLCRMEKKVLVTGASGFIGSFLVEGGLERGMQVWAGVRKSSSRKYLQDSRISFAELDFTDSDRLEEQLKQHKLEHGGWDYIIHCAGVTKCRDKADFEIGNYWATRHFIETLMRLEMLPEQFIYISSLSIFGPIREKDYSPICEQDTPCPNTAYGVSKLHSEEYLQKLKDFPYVIFRPTGVYGPREKDYFLMVESISRHVDFAAGFRRQDITFVYVKDLVQAVYRAIDKKVVRRAYFVSDGYVYNSRTFSDLIQKELGNPWLIRFTCPLALLKVISFFAENIARLFHKSSTLNLDKYKIMKQRNWQCDITPLEKELGYRAEYPLERGVKEIIAWYKKEKWL</sequence>
<dbReference type="EMBL" id="CBCJ010000024">
    <property type="protein sequence ID" value="CDA70132.1"/>
    <property type="molecule type" value="Genomic_DNA"/>
</dbReference>
<dbReference type="SUPFAM" id="SSF51735">
    <property type="entry name" value="NAD(P)-binding Rossmann-fold domains"/>
    <property type="match status" value="1"/>
</dbReference>
<accession>R6CXS3</accession>
<evidence type="ECO:0000259" key="1">
    <source>
        <dbReference type="Pfam" id="PF01370"/>
    </source>
</evidence>
<evidence type="ECO:0000313" key="3">
    <source>
        <dbReference type="Proteomes" id="UP000018362"/>
    </source>
</evidence>
<name>R6CXS3_9BACT</name>
<proteinExistence type="predicted"/>
<reference evidence="2" key="1">
    <citation type="submission" date="2012-11" db="EMBL/GenBank/DDBJ databases">
        <title>Dependencies among metagenomic species, viruses, plasmids and units of genetic variation.</title>
        <authorList>
            <person name="Nielsen H.B."/>
            <person name="Almeida M."/>
            <person name="Juncker A.S."/>
            <person name="Rasmussen S."/>
            <person name="Li J."/>
            <person name="Sunagawa S."/>
            <person name="Plichta D."/>
            <person name="Gautier L."/>
            <person name="Le Chatelier E."/>
            <person name="Peletier E."/>
            <person name="Bonde I."/>
            <person name="Nielsen T."/>
            <person name="Manichanh C."/>
            <person name="Arumugam M."/>
            <person name="Batto J."/>
            <person name="Santos M.B.Q.D."/>
            <person name="Blom N."/>
            <person name="Borruel N."/>
            <person name="Burgdorf K.S."/>
            <person name="Boumezbeur F."/>
            <person name="Casellas F."/>
            <person name="Dore J."/>
            <person name="Guarner F."/>
            <person name="Hansen T."/>
            <person name="Hildebrand F."/>
            <person name="Kaas R.S."/>
            <person name="Kennedy S."/>
            <person name="Kristiansen K."/>
            <person name="Kultima J.R."/>
            <person name="Leonard P."/>
            <person name="Levenez F."/>
            <person name="Lund O."/>
            <person name="Moumen B."/>
            <person name="Le Paslier D."/>
            <person name="Pons N."/>
            <person name="Pedersen O."/>
            <person name="Prifti E."/>
            <person name="Qin J."/>
            <person name="Raes J."/>
            <person name="Tap J."/>
            <person name="Tims S."/>
            <person name="Ussery D.W."/>
            <person name="Yamada T."/>
            <person name="MetaHit consortium"/>
            <person name="Renault P."/>
            <person name="Sicheritz-Ponten T."/>
            <person name="Bork P."/>
            <person name="Wang J."/>
            <person name="Brunak S."/>
            <person name="Ehrlich S.D."/>
        </authorList>
    </citation>
    <scope>NUCLEOTIDE SEQUENCE [LARGE SCALE GENOMIC DNA]</scope>
</reference>
<comment type="caution">
    <text evidence="2">The sequence shown here is derived from an EMBL/GenBank/DDBJ whole genome shotgun (WGS) entry which is preliminary data.</text>
</comment>
<evidence type="ECO:0000313" key="2">
    <source>
        <dbReference type="EMBL" id="CDA70132.1"/>
    </source>
</evidence>
<dbReference type="InterPro" id="IPR050177">
    <property type="entry name" value="Lipid_A_modif_metabolic_enz"/>
</dbReference>
<dbReference type="InterPro" id="IPR036291">
    <property type="entry name" value="NAD(P)-bd_dom_sf"/>
</dbReference>
<dbReference type="Pfam" id="PF01370">
    <property type="entry name" value="Epimerase"/>
    <property type="match status" value="1"/>
</dbReference>
<organism evidence="2 3">
    <name type="scientific">Phocaeicola coprocola CAG:162</name>
    <dbReference type="NCBI Taxonomy" id="1263040"/>
    <lineage>
        <taxon>Bacteria</taxon>
        <taxon>Pseudomonadati</taxon>
        <taxon>Bacteroidota</taxon>
        <taxon>Bacteroidia</taxon>
        <taxon>Bacteroidales</taxon>
        <taxon>Bacteroidaceae</taxon>
        <taxon>Phocaeicola</taxon>
    </lineage>
</organism>
<dbReference type="Proteomes" id="UP000018362">
    <property type="component" value="Unassembled WGS sequence"/>
</dbReference>